<evidence type="ECO:0000313" key="3">
    <source>
        <dbReference type="Proteomes" id="UP000442990"/>
    </source>
</evidence>
<reference evidence="2 3" key="1">
    <citation type="submission" date="2019-09" db="EMBL/GenBank/DDBJ databases">
        <title>Isolation and identification of active actinomycetes.</title>
        <authorList>
            <person name="Yu Z."/>
            <person name="Han C."/>
            <person name="Yu B."/>
        </authorList>
    </citation>
    <scope>NUCLEOTIDE SEQUENCE [LARGE SCALE GENOMIC DNA]</scope>
    <source>
        <strain evidence="2 3">NEAU-H2</strain>
    </source>
</reference>
<sequence>MMLVAVVVAVLLSAIVIAPIAVGVMAVRKVRWRTRAQRHGLRTEGRCIRVETVRRSGGGYATSTRRYFLFEFITHEGRQVRFEDAAPNTTVPGDVLTVSYLPEYPERATVALPGDRTAQRELGCLLVFLGFALVIALVVAGVMAGVLSLFAAGA</sequence>
<feature type="transmembrane region" description="Helical" evidence="1">
    <location>
        <begin position="6"/>
        <end position="27"/>
    </location>
</feature>
<keyword evidence="3" id="KW-1185">Reference proteome</keyword>
<feature type="transmembrane region" description="Helical" evidence="1">
    <location>
        <begin position="125"/>
        <end position="152"/>
    </location>
</feature>
<dbReference type="RefSeq" id="WP_151471136.1">
    <property type="nucleotide sequence ID" value="NZ_WBKG01000019.1"/>
</dbReference>
<keyword evidence="1" id="KW-0472">Membrane</keyword>
<proteinExistence type="predicted"/>
<accession>A0A7J5DD55</accession>
<dbReference type="AlphaFoldDB" id="A0A7J5DD55"/>
<evidence type="ECO:0000256" key="1">
    <source>
        <dbReference type="SAM" id="Phobius"/>
    </source>
</evidence>
<dbReference type="Proteomes" id="UP000442990">
    <property type="component" value="Unassembled WGS sequence"/>
</dbReference>
<protein>
    <submittedName>
        <fullName evidence="2">DUF3592 domain-containing protein</fullName>
    </submittedName>
</protein>
<dbReference type="EMBL" id="WBKG01000019">
    <property type="protein sequence ID" value="KAB1986442.1"/>
    <property type="molecule type" value="Genomic_DNA"/>
</dbReference>
<comment type="caution">
    <text evidence="2">The sequence shown here is derived from an EMBL/GenBank/DDBJ whole genome shotgun (WGS) entry which is preliminary data.</text>
</comment>
<organism evidence="2 3">
    <name type="scientific">Streptomyces triticiradicis</name>
    <dbReference type="NCBI Taxonomy" id="2651189"/>
    <lineage>
        <taxon>Bacteria</taxon>
        <taxon>Bacillati</taxon>
        <taxon>Actinomycetota</taxon>
        <taxon>Actinomycetes</taxon>
        <taxon>Kitasatosporales</taxon>
        <taxon>Streptomycetaceae</taxon>
        <taxon>Streptomyces</taxon>
    </lineage>
</organism>
<keyword evidence="1" id="KW-1133">Transmembrane helix</keyword>
<name>A0A7J5DD55_9ACTN</name>
<keyword evidence="1" id="KW-0812">Transmembrane</keyword>
<gene>
    <name evidence="2" type="ORF">F8144_22355</name>
</gene>
<evidence type="ECO:0000313" key="2">
    <source>
        <dbReference type="EMBL" id="KAB1986442.1"/>
    </source>
</evidence>